<organism evidence="1 2">
    <name type="scientific">Sistotremastrum suecicum HHB10207 ss-3</name>
    <dbReference type="NCBI Taxonomy" id="1314776"/>
    <lineage>
        <taxon>Eukaryota</taxon>
        <taxon>Fungi</taxon>
        <taxon>Dikarya</taxon>
        <taxon>Basidiomycota</taxon>
        <taxon>Agaricomycotina</taxon>
        <taxon>Agaricomycetes</taxon>
        <taxon>Sistotremastrales</taxon>
        <taxon>Sistotremastraceae</taxon>
        <taxon>Sistotremastrum</taxon>
    </lineage>
</organism>
<gene>
    <name evidence="1" type="ORF">SISSUDRAFT_56723</name>
</gene>
<evidence type="ECO:0000313" key="2">
    <source>
        <dbReference type="Proteomes" id="UP000076798"/>
    </source>
</evidence>
<keyword evidence="2" id="KW-1185">Reference proteome</keyword>
<proteinExistence type="predicted"/>
<dbReference type="AlphaFoldDB" id="A0A166BQ89"/>
<accession>A0A166BQ89</accession>
<sequence length="185" mass="21233">MSSSVQEGTAVPSPRLRLGVDVRDGRGIARRLKLTCRLRVDTGFFRTNILNTTCFFRVQVLHPPARQNHCECSCRPPCCQLIWSSGRIHLTEGLCTRSLVYAHLRNECLRLLDSDFFTKRSRTNLIIFRSPGCQTLTIEMSSLFQNSRVLPMTRWGSTGLSLYKARRCLSPLFLHRPCHHDQSLR</sequence>
<reference evidence="1 2" key="1">
    <citation type="journal article" date="2016" name="Mol. Biol. Evol.">
        <title>Comparative Genomics of Early-Diverging Mushroom-Forming Fungi Provides Insights into the Origins of Lignocellulose Decay Capabilities.</title>
        <authorList>
            <person name="Nagy L.G."/>
            <person name="Riley R."/>
            <person name="Tritt A."/>
            <person name="Adam C."/>
            <person name="Daum C."/>
            <person name="Floudas D."/>
            <person name="Sun H."/>
            <person name="Yadav J.S."/>
            <person name="Pangilinan J."/>
            <person name="Larsson K.H."/>
            <person name="Matsuura K."/>
            <person name="Barry K."/>
            <person name="Labutti K."/>
            <person name="Kuo R."/>
            <person name="Ohm R.A."/>
            <person name="Bhattacharya S.S."/>
            <person name="Shirouzu T."/>
            <person name="Yoshinaga Y."/>
            <person name="Martin F.M."/>
            <person name="Grigoriev I.V."/>
            <person name="Hibbett D.S."/>
        </authorList>
    </citation>
    <scope>NUCLEOTIDE SEQUENCE [LARGE SCALE GENOMIC DNA]</scope>
    <source>
        <strain evidence="1 2">HHB10207 ss-3</strain>
    </source>
</reference>
<dbReference type="EMBL" id="KV428103">
    <property type="protein sequence ID" value="KZT36627.1"/>
    <property type="molecule type" value="Genomic_DNA"/>
</dbReference>
<protein>
    <submittedName>
        <fullName evidence="1">Uncharacterized protein</fullName>
    </submittedName>
</protein>
<name>A0A166BQ89_9AGAM</name>
<evidence type="ECO:0000313" key="1">
    <source>
        <dbReference type="EMBL" id="KZT36627.1"/>
    </source>
</evidence>
<dbReference type="Proteomes" id="UP000076798">
    <property type="component" value="Unassembled WGS sequence"/>
</dbReference>